<dbReference type="RefSeq" id="WP_230840160.1">
    <property type="nucleotide sequence ID" value="NZ_CP063845.1"/>
</dbReference>
<name>A0ABY3PHU7_9CYAN</name>
<dbReference type="Proteomes" id="UP001054846">
    <property type="component" value="Chromosome"/>
</dbReference>
<keyword evidence="3" id="KW-1185">Reference proteome</keyword>
<evidence type="ECO:0000313" key="2">
    <source>
        <dbReference type="EMBL" id="UFP93159.1"/>
    </source>
</evidence>
<dbReference type="InterPro" id="IPR004981">
    <property type="entry name" value="Trp_2_3_dOase"/>
</dbReference>
<accession>A0ABY3PHU7</accession>
<dbReference type="SUPFAM" id="SSF140959">
    <property type="entry name" value="Indolic compounds 2,3-dioxygenase-like"/>
    <property type="match status" value="1"/>
</dbReference>
<organism evidence="2 3">
    <name type="scientific">Gloeobacter morelensis MG652769</name>
    <dbReference type="NCBI Taxonomy" id="2781736"/>
    <lineage>
        <taxon>Bacteria</taxon>
        <taxon>Bacillati</taxon>
        <taxon>Cyanobacteriota</taxon>
        <taxon>Cyanophyceae</taxon>
        <taxon>Gloeobacterales</taxon>
        <taxon>Gloeobacteraceae</taxon>
        <taxon>Gloeobacter</taxon>
        <taxon>Gloeobacter morelensis</taxon>
    </lineage>
</organism>
<dbReference type="InterPro" id="IPR037217">
    <property type="entry name" value="Trp/Indoleamine_2_3_dOase-like"/>
</dbReference>
<evidence type="ECO:0000256" key="1">
    <source>
        <dbReference type="SAM" id="MobiDB-lite"/>
    </source>
</evidence>
<sequence length="297" mass="32831">MAEPNRAEPLPPRDGSLDVSANHYWHYHRLEALLACKQPITASQDEDLFIAVHQICEVAFHQMIGDLERTLAALAVALDAEERPVGDTAEACYFLERVVRLYEVVNVTMPILVSMRAFGEFRSAIGPTSGFQSFQFRHLEILSGVAAPYWRGGTRDARGEVHPAEAEFDRRYGTQVADWLAEHREHNLVHYYRRLLERATGAEVQTRLTALFTHPGAACLLRLLARYEQQQTRFHRGHLALAVRQLALVGASAGTGGTAFQAYLARYQREVEPLFAGLGPEDEGASAGVPGGGSIPG</sequence>
<protein>
    <submittedName>
        <fullName evidence="2">Tryptophan 2,3-dioxygenase</fullName>
    </submittedName>
</protein>
<gene>
    <name evidence="2" type="ORF">ISF26_15260</name>
</gene>
<dbReference type="PANTHER" id="PTHR10138">
    <property type="entry name" value="TRYPTOPHAN 2,3-DIOXYGENASE"/>
    <property type="match status" value="1"/>
</dbReference>
<evidence type="ECO:0000313" key="3">
    <source>
        <dbReference type="Proteomes" id="UP001054846"/>
    </source>
</evidence>
<proteinExistence type="predicted"/>
<reference evidence="2 3" key="1">
    <citation type="journal article" date="2021" name="Genome Biol. Evol.">
        <title>Complete Genome Sequencing of a Novel Gloeobacter Species from a Waterfall Cave in Mexico.</title>
        <authorList>
            <person name="Saw J.H."/>
            <person name="Cardona T."/>
            <person name="Montejano G."/>
        </authorList>
    </citation>
    <scope>NUCLEOTIDE SEQUENCE [LARGE SCALE GENOMIC DNA]</scope>
    <source>
        <strain evidence="2">MG652769</strain>
    </source>
</reference>
<dbReference type="Pfam" id="PF03301">
    <property type="entry name" value="Trp_dioxygenase"/>
    <property type="match status" value="1"/>
</dbReference>
<dbReference type="EMBL" id="CP063845">
    <property type="protein sequence ID" value="UFP93159.1"/>
    <property type="molecule type" value="Genomic_DNA"/>
</dbReference>
<dbReference type="Gene3D" id="1.20.58.480">
    <property type="match status" value="1"/>
</dbReference>
<feature type="region of interest" description="Disordered" evidence="1">
    <location>
        <begin position="278"/>
        <end position="297"/>
    </location>
</feature>
<dbReference type="PANTHER" id="PTHR10138:SF0">
    <property type="entry name" value="TRYPTOPHAN 2,3-DIOXYGENASE"/>
    <property type="match status" value="1"/>
</dbReference>